<proteinExistence type="predicted"/>
<protein>
    <submittedName>
        <fullName evidence="1">Uncharacterized protein</fullName>
    </submittedName>
</protein>
<dbReference type="Proteomes" id="UP000289946">
    <property type="component" value="Unassembled WGS sequence"/>
</dbReference>
<keyword evidence="2" id="KW-1185">Reference proteome</keyword>
<comment type="caution">
    <text evidence="1">The sequence shown here is derived from an EMBL/GenBank/DDBJ whole genome shotgun (WGS) entry which is preliminary data.</text>
</comment>
<evidence type="ECO:0000313" key="1">
    <source>
        <dbReference type="EMBL" id="RXG86623.1"/>
    </source>
</evidence>
<name>A0ABY0DA95_9BRAD</name>
<gene>
    <name evidence="1" type="ORF">EAS62_37065</name>
</gene>
<sequence>MRTSRPIILQEIDMKCQLTELSQGALDAEDSGFCSIALTDCVRKKRLVRDEQAHLDNSSITPHLALLLVMLVT</sequence>
<evidence type="ECO:0000313" key="2">
    <source>
        <dbReference type="Proteomes" id="UP000289946"/>
    </source>
</evidence>
<accession>A0ABY0DA95</accession>
<reference evidence="1 2" key="1">
    <citation type="submission" date="2018-10" db="EMBL/GenBank/DDBJ databases">
        <title>Bradyrhizobium sp. nov., isolated from effective nodules of peanut in China.</title>
        <authorList>
            <person name="Li Y."/>
        </authorList>
    </citation>
    <scope>NUCLEOTIDE SEQUENCE [LARGE SCALE GENOMIC DNA]</scope>
    <source>
        <strain evidence="1 2">CCBAU 51781</strain>
    </source>
</reference>
<dbReference type="EMBL" id="RDRA01000034">
    <property type="protein sequence ID" value="RXG86623.1"/>
    <property type="molecule type" value="Genomic_DNA"/>
</dbReference>
<organism evidence="1 2">
    <name type="scientific">Bradyrhizobium zhanjiangense</name>
    <dbReference type="NCBI Taxonomy" id="1325107"/>
    <lineage>
        <taxon>Bacteria</taxon>
        <taxon>Pseudomonadati</taxon>
        <taxon>Pseudomonadota</taxon>
        <taxon>Alphaproteobacteria</taxon>
        <taxon>Hyphomicrobiales</taxon>
        <taxon>Nitrobacteraceae</taxon>
        <taxon>Bradyrhizobium</taxon>
    </lineage>
</organism>